<feature type="chain" id="PRO_5010310033" evidence="4">
    <location>
        <begin position="20"/>
        <end position="164"/>
    </location>
</feature>
<evidence type="ECO:0000256" key="4">
    <source>
        <dbReference type="SAM" id="SignalP"/>
    </source>
</evidence>
<dbReference type="GO" id="GO:0005634">
    <property type="term" value="C:nucleus"/>
    <property type="evidence" value="ECO:0007669"/>
    <property type="project" value="UniProtKB-SubCell"/>
</dbReference>
<keyword evidence="1 2" id="KW-0238">DNA-binding</keyword>
<protein>
    <submittedName>
        <fullName evidence="7">NANOG neighbor homeobox</fullName>
    </submittedName>
</protein>
<evidence type="ECO:0000256" key="1">
    <source>
        <dbReference type="PROSITE-ProRule" id="PRU00108"/>
    </source>
</evidence>
<dbReference type="InParanoid" id="A0A1S3FT53"/>
<dbReference type="GO" id="GO:0003677">
    <property type="term" value="F:DNA binding"/>
    <property type="evidence" value="ECO:0007669"/>
    <property type="project" value="UniProtKB-UniRule"/>
</dbReference>
<reference evidence="7" key="1">
    <citation type="submission" date="2025-08" db="UniProtKB">
        <authorList>
            <consortium name="RefSeq"/>
        </authorList>
    </citation>
    <scope>IDENTIFICATION</scope>
    <source>
        <tissue evidence="7">Kidney</tissue>
    </source>
</reference>
<dbReference type="SUPFAM" id="SSF46689">
    <property type="entry name" value="Homeodomain-like"/>
    <property type="match status" value="1"/>
</dbReference>
<dbReference type="InterPro" id="IPR009057">
    <property type="entry name" value="Homeodomain-like_sf"/>
</dbReference>
<feature type="compositionally biased region" description="Basic residues" evidence="3">
    <location>
        <begin position="60"/>
        <end position="73"/>
    </location>
</feature>
<feature type="region of interest" description="Disordered" evidence="3">
    <location>
        <begin position="31"/>
        <end position="84"/>
    </location>
</feature>
<keyword evidence="1 2" id="KW-0371">Homeobox</keyword>
<organism evidence="6 7">
    <name type="scientific">Dipodomys ordii</name>
    <name type="common">Ord's kangaroo rat</name>
    <dbReference type="NCBI Taxonomy" id="10020"/>
    <lineage>
        <taxon>Eukaryota</taxon>
        <taxon>Metazoa</taxon>
        <taxon>Chordata</taxon>
        <taxon>Craniata</taxon>
        <taxon>Vertebrata</taxon>
        <taxon>Euteleostomi</taxon>
        <taxon>Mammalia</taxon>
        <taxon>Eutheria</taxon>
        <taxon>Euarchontoglires</taxon>
        <taxon>Glires</taxon>
        <taxon>Rodentia</taxon>
        <taxon>Castorimorpha</taxon>
        <taxon>Heteromyidae</taxon>
        <taxon>Dipodomyinae</taxon>
        <taxon>Dipodomys</taxon>
    </lineage>
</organism>
<gene>
    <name evidence="7" type="primary">Nanognb</name>
</gene>
<evidence type="ECO:0000313" key="7">
    <source>
        <dbReference type="RefSeq" id="XP_012879027.1"/>
    </source>
</evidence>
<evidence type="ECO:0000256" key="2">
    <source>
        <dbReference type="RuleBase" id="RU000682"/>
    </source>
</evidence>
<keyword evidence="6" id="KW-1185">Reference proteome</keyword>
<name>A0A1S3FT53_DIPOR</name>
<sequence>MVMMMVMVMVVLVLTVALAVAGLVMKMAEVSSRRRATSSGSANPQPSDTMELEGKGRERQKCRRCGKWKRQKEPKKTQKEEDLTEIARKEEQEACSTKPRVSKSLLETLWAKFKLTRTPSVRDYLWLSFEFNMTGAQIRQWFYEKRKQYSKEMYKHRRKKRQER</sequence>
<dbReference type="OrthoDB" id="9539518at2759"/>
<dbReference type="CTD" id="360030"/>
<evidence type="ECO:0000256" key="3">
    <source>
        <dbReference type="SAM" id="MobiDB-lite"/>
    </source>
</evidence>
<dbReference type="KEGG" id="dord:105991014"/>
<dbReference type="RefSeq" id="XP_012879027.1">
    <property type="nucleotide sequence ID" value="XM_013023573.1"/>
</dbReference>
<dbReference type="Pfam" id="PF00046">
    <property type="entry name" value="Homeodomain"/>
    <property type="match status" value="1"/>
</dbReference>
<dbReference type="Gene3D" id="1.10.10.60">
    <property type="entry name" value="Homeodomain-like"/>
    <property type="match status" value="1"/>
</dbReference>
<comment type="subcellular location">
    <subcellularLocation>
        <location evidence="1 2">Nucleus</location>
    </subcellularLocation>
</comment>
<dbReference type="AlphaFoldDB" id="A0A1S3FT53"/>
<dbReference type="PROSITE" id="PS50071">
    <property type="entry name" value="HOMEOBOX_2"/>
    <property type="match status" value="1"/>
</dbReference>
<accession>A0A1S3FT53</accession>
<keyword evidence="4" id="KW-0732">Signal</keyword>
<keyword evidence="1 2" id="KW-0539">Nucleus</keyword>
<dbReference type="InterPro" id="IPR001356">
    <property type="entry name" value="HD"/>
</dbReference>
<dbReference type="Proteomes" id="UP000081671">
    <property type="component" value="Unplaced"/>
</dbReference>
<feature type="DNA-binding region" description="Homeobox" evidence="1">
    <location>
        <begin position="94"/>
        <end position="153"/>
    </location>
</feature>
<feature type="signal peptide" evidence="4">
    <location>
        <begin position="1"/>
        <end position="19"/>
    </location>
</feature>
<feature type="domain" description="Homeobox" evidence="5">
    <location>
        <begin position="92"/>
        <end position="152"/>
    </location>
</feature>
<evidence type="ECO:0000313" key="6">
    <source>
        <dbReference type="Proteomes" id="UP000081671"/>
    </source>
</evidence>
<dbReference type="SMART" id="SM00389">
    <property type="entry name" value="HOX"/>
    <property type="match status" value="1"/>
</dbReference>
<feature type="compositionally biased region" description="Basic and acidic residues" evidence="3">
    <location>
        <begin position="74"/>
        <end position="84"/>
    </location>
</feature>
<evidence type="ECO:0000259" key="5">
    <source>
        <dbReference type="PROSITE" id="PS50071"/>
    </source>
</evidence>
<proteinExistence type="predicted"/>
<dbReference type="GeneID" id="105991014"/>